<dbReference type="Proteomes" id="UP001281656">
    <property type="component" value="Unassembled WGS sequence"/>
</dbReference>
<proteinExistence type="predicted"/>
<reference evidence="3 4" key="1">
    <citation type="submission" date="2023-04" db="EMBL/GenBank/DDBJ databases">
        <title>Clostridium tannerae sp. nov., isolated from the fecal material of an alpaca.</title>
        <authorList>
            <person name="Miller S."/>
            <person name="Hendry M."/>
            <person name="King J."/>
            <person name="Sankaranarayanan K."/>
            <person name="Lawson P.A."/>
        </authorList>
    </citation>
    <scope>NUCLEOTIDE SEQUENCE [LARGE SCALE GENOMIC DNA]</scope>
    <source>
        <strain evidence="3 4">A1-XYC3</strain>
    </source>
</reference>
<keyword evidence="2" id="KW-1133">Transmembrane helix</keyword>
<organism evidence="3 4">
    <name type="scientific">Clostridium tanneri</name>
    <dbReference type="NCBI Taxonomy" id="3037988"/>
    <lineage>
        <taxon>Bacteria</taxon>
        <taxon>Bacillati</taxon>
        <taxon>Bacillota</taxon>
        <taxon>Clostridia</taxon>
        <taxon>Eubacteriales</taxon>
        <taxon>Clostridiaceae</taxon>
        <taxon>Clostridium</taxon>
    </lineage>
</organism>
<evidence type="ECO:0000313" key="4">
    <source>
        <dbReference type="Proteomes" id="UP001281656"/>
    </source>
</evidence>
<feature type="transmembrane region" description="Helical" evidence="2">
    <location>
        <begin position="35"/>
        <end position="55"/>
    </location>
</feature>
<keyword evidence="4" id="KW-1185">Reference proteome</keyword>
<evidence type="ECO:0000256" key="1">
    <source>
        <dbReference type="SAM" id="MobiDB-lite"/>
    </source>
</evidence>
<gene>
    <name evidence="3" type="ORF">P8V03_14270</name>
</gene>
<keyword evidence="2" id="KW-0472">Membrane</keyword>
<comment type="caution">
    <text evidence="3">The sequence shown here is derived from an EMBL/GenBank/DDBJ whole genome shotgun (WGS) entry which is preliminary data.</text>
</comment>
<feature type="compositionally biased region" description="Basic and acidic residues" evidence="1">
    <location>
        <begin position="8"/>
        <end position="25"/>
    </location>
</feature>
<feature type="region of interest" description="Disordered" evidence="1">
    <location>
        <begin position="1"/>
        <end position="34"/>
    </location>
</feature>
<protein>
    <submittedName>
        <fullName evidence="3">Uncharacterized protein</fullName>
    </submittedName>
</protein>
<dbReference type="EMBL" id="JARUJP010000018">
    <property type="protein sequence ID" value="MDW8802316.1"/>
    <property type="molecule type" value="Genomic_DNA"/>
</dbReference>
<evidence type="ECO:0000313" key="3">
    <source>
        <dbReference type="EMBL" id="MDW8802316.1"/>
    </source>
</evidence>
<sequence length="56" mass="6082">MTGLTFKEQSDKDENMDQSVEKVTSDNDTSPESEAGTVLLAVSATIIMGILIFLFI</sequence>
<name>A0ABU4JVZ6_9CLOT</name>
<evidence type="ECO:0000256" key="2">
    <source>
        <dbReference type="SAM" id="Phobius"/>
    </source>
</evidence>
<dbReference type="RefSeq" id="WP_318798677.1">
    <property type="nucleotide sequence ID" value="NZ_JARUJP010000018.1"/>
</dbReference>
<accession>A0ABU4JVZ6</accession>
<keyword evidence="2" id="KW-0812">Transmembrane</keyword>